<evidence type="ECO:0000256" key="7">
    <source>
        <dbReference type="ARBA" id="ARBA00023180"/>
    </source>
</evidence>
<keyword evidence="4 8" id="KW-1133">Transmembrane helix</keyword>
<evidence type="ECO:0000259" key="10">
    <source>
        <dbReference type="PROSITE" id="PS51534"/>
    </source>
</evidence>
<dbReference type="EMBL" id="MF803026">
    <property type="protein sequence ID" value="AXF94780.1"/>
    <property type="molecule type" value="mRNA"/>
</dbReference>
<dbReference type="GO" id="GO:0030368">
    <property type="term" value="F:interleukin-17 receptor activity"/>
    <property type="evidence" value="ECO:0007669"/>
    <property type="project" value="InterPro"/>
</dbReference>
<evidence type="ECO:0000256" key="3">
    <source>
        <dbReference type="ARBA" id="ARBA00022729"/>
    </source>
</evidence>
<dbReference type="CTD" id="84818"/>
<organism evidence="11">
    <name type="scientific">Ctenopharyngodon idella</name>
    <name type="common">Grass carp</name>
    <name type="synonym">Leuciscus idella</name>
    <dbReference type="NCBI Taxonomy" id="7959"/>
    <lineage>
        <taxon>Eukaryota</taxon>
        <taxon>Metazoa</taxon>
        <taxon>Chordata</taxon>
        <taxon>Craniata</taxon>
        <taxon>Vertebrata</taxon>
        <taxon>Euteleostomi</taxon>
        <taxon>Actinopterygii</taxon>
        <taxon>Neopterygii</taxon>
        <taxon>Teleostei</taxon>
        <taxon>Ostariophysi</taxon>
        <taxon>Cypriniformes</taxon>
        <taxon>Xenocyprididae</taxon>
        <taxon>Xenocypridinae</taxon>
        <taxon>Ctenopharyngodon</taxon>
    </lineage>
</organism>
<dbReference type="PANTHER" id="PTHR15583">
    <property type="entry name" value="INTERLEUKIN-17 RECEPTOR"/>
    <property type="match status" value="1"/>
</dbReference>
<dbReference type="Gene3D" id="3.40.50.11530">
    <property type="match status" value="1"/>
</dbReference>
<protein>
    <submittedName>
        <fullName evidence="11">IL17RC</fullName>
    </submittedName>
</protein>
<evidence type="ECO:0000256" key="2">
    <source>
        <dbReference type="ARBA" id="ARBA00022692"/>
    </source>
</evidence>
<evidence type="ECO:0000256" key="9">
    <source>
        <dbReference type="SAM" id="SignalP"/>
    </source>
</evidence>
<keyword evidence="3 9" id="KW-0732">Signal</keyword>
<keyword evidence="7" id="KW-0325">Glycoprotein</keyword>
<dbReference type="PANTHER" id="PTHR15583:SF12">
    <property type="entry name" value="INTERLEUKIN-17 RECEPTOR C"/>
    <property type="match status" value="1"/>
</dbReference>
<evidence type="ECO:0000313" key="11">
    <source>
        <dbReference type="EMBL" id="AXF94780.1"/>
    </source>
</evidence>
<feature type="domain" description="SEFIR" evidence="10">
    <location>
        <begin position="496"/>
        <end position="650"/>
    </location>
</feature>
<evidence type="ECO:0000256" key="1">
    <source>
        <dbReference type="ARBA" id="ARBA00004479"/>
    </source>
</evidence>
<dbReference type="RefSeq" id="XP_051768390.1">
    <property type="nucleotide sequence ID" value="XM_051912430.1"/>
</dbReference>
<keyword evidence="6" id="KW-0675">Receptor</keyword>
<dbReference type="AlphaFoldDB" id="A0A345DKS1"/>
<dbReference type="RefSeq" id="XP_051768389.1">
    <property type="nucleotide sequence ID" value="XM_051912429.1"/>
</dbReference>
<feature type="chain" id="PRO_5016658125" evidence="9">
    <location>
        <begin position="22"/>
        <end position="720"/>
    </location>
</feature>
<evidence type="ECO:0000256" key="5">
    <source>
        <dbReference type="ARBA" id="ARBA00023136"/>
    </source>
</evidence>
<dbReference type="Pfam" id="PF08357">
    <property type="entry name" value="SEFIR"/>
    <property type="match status" value="1"/>
</dbReference>
<reference evidence="11" key="1">
    <citation type="submission" date="2017-09" db="EMBL/GenBank/DDBJ databases">
        <authorList>
            <person name="Ehlers B."/>
            <person name="Leendertz F.H."/>
        </authorList>
    </citation>
    <scope>NUCLEOTIDE SEQUENCE</scope>
</reference>
<feature type="signal peptide" evidence="9">
    <location>
        <begin position="1"/>
        <end position="21"/>
    </location>
</feature>
<evidence type="ECO:0000256" key="8">
    <source>
        <dbReference type="SAM" id="Phobius"/>
    </source>
</evidence>
<evidence type="ECO:0000256" key="4">
    <source>
        <dbReference type="ARBA" id="ARBA00022989"/>
    </source>
</evidence>
<dbReference type="InterPro" id="IPR039465">
    <property type="entry name" value="IL-17_rcpt-like"/>
</dbReference>
<accession>A0A345DKS1</accession>
<dbReference type="GeneID" id="127522448"/>
<sequence length="720" mass="81884">MELTWWRFQLLLLASACVCSLERVEHNPENNIICPQSLSNCSLRHTEPLGAHGVDCGRTYVCRLEVTPKLCCHGNDCKPCLWSNILLSINPEEEEDSDIEGPEYEDENSGERDLRCVSMANNTSEDQRKELCEDIQQVAITICYISEVRHQERCRRLDFTMTSAASHEPLNLILVEYEDVDFGRKMVITVRSSSQLSVVDIPTLKQVCSLPHLKDIKQCKGPRISIKRLEGVVKILVANEDKGSSEPPSLCMKRGREGRCWVSKPSHYFCANTTLPEDSLRLLCKPVCSFHQLPCFGYLSYLFFSQPLANNSIPLESITDCMCFQVWTEDSPRSEYCPFENNKTEFNANVLRNMSVSVAHIKTNNDQPAMSWNLTVPCRISAELWPCQLEADGQCREIKGFRQHGNDWEENSTILWASGKFVNIASRDHQQLCVKLKVDGKIVLYCQHPLERQYWSLLVLLPVILVCLTIFGVLLLVNKLKSSRSKWDRCHSQDMKGQVLLLHSSATDPQLVCKLGLLLSELGYRVFLDLWNQTELGSLGPAAWLHSKLDHIQKHGGKALLLLSPSTLQSAECYWNIAVERQGNLATYSSDTLASALTCIFADRQKGGTAQRFILVQLDCHELLIKEELPVLLRGLPRYKLPSQSQGLLMELCLESPNNVCGKLKKMWWIKRARRKLAKGVQNISIRTRVRTETMLTQSDSLSLDTEDTEERVFLEIEQY</sequence>
<proteinExistence type="evidence at transcript level"/>
<comment type="subcellular location">
    <subcellularLocation>
        <location evidence="1">Membrane</location>
        <topology evidence="1">Single-pass type I membrane protein</topology>
    </subcellularLocation>
</comment>
<dbReference type="GO" id="GO:0016020">
    <property type="term" value="C:membrane"/>
    <property type="evidence" value="ECO:0007669"/>
    <property type="project" value="UniProtKB-SubCell"/>
</dbReference>
<dbReference type="PROSITE" id="PS51534">
    <property type="entry name" value="SEFIR"/>
    <property type="match status" value="1"/>
</dbReference>
<dbReference type="KEGG" id="cide:127522448"/>
<keyword evidence="2 8" id="KW-0812">Transmembrane</keyword>
<dbReference type="InterPro" id="IPR013568">
    <property type="entry name" value="SEFIR_dom"/>
</dbReference>
<evidence type="ECO:0000256" key="6">
    <source>
        <dbReference type="ARBA" id="ARBA00023170"/>
    </source>
</evidence>
<name>A0A345DKS1_CTEID</name>
<feature type="transmembrane region" description="Helical" evidence="8">
    <location>
        <begin position="454"/>
        <end position="477"/>
    </location>
</feature>
<dbReference type="OrthoDB" id="10045365at2759"/>
<keyword evidence="5 8" id="KW-0472">Membrane</keyword>